<evidence type="ECO:0000313" key="2">
    <source>
        <dbReference type="Proteomes" id="UP000243680"/>
    </source>
</evidence>
<dbReference type="EMBL" id="CP013420">
    <property type="protein sequence ID" value="AOJ76032.1"/>
    <property type="molecule type" value="Genomic_DNA"/>
</dbReference>
<evidence type="ECO:0000313" key="1">
    <source>
        <dbReference type="EMBL" id="AOJ76032.1"/>
    </source>
</evidence>
<sequence length="221" mass="23849">MPAGAGWGWLRRVGRRGGGDFLEAVAEPAHGGDSHAARLDLLAQPVHVDLDRVVADFLAPFAQVVDELLLRHEAADPLQQHFEQAELARGQVEHAVVRVRDAADLVERERAVPHDGRAAARAAPGQRAHARLEFVERERLGHVVVGAEVEALHALVDAVGGGQDQHGEVGIACAQALQDVEPGQLRQAEIEDQQVERLHRQGRVGLDAVLHVVDGIARLAE</sequence>
<dbReference type="AlphaFoldDB" id="A0A1B4LFU3"/>
<gene>
    <name evidence="1" type="ORF">WJ35_13830</name>
</gene>
<protein>
    <submittedName>
        <fullName evidence="1">Uncharacterized protein</fullName>
    </submittedName>
</protein>
<reference evidence="1 2" key="1">
    <citation type="submission" date="2015-12" db="EMBL/GenBank/DDBJ databases">
        <title>Diversity of Burkholderia near neighbor genomes.</title>
        <authorList>
            <person name="Sahl J."/>
            <person name="Wagner D."/>
            <person name="Keim P."/>
        </authorList>
    </citation>
    <scope>NUCLEOTIDE SEQUENCE [LARGE SCALE GENOMIC DNA]</scope>
    <source>
        <strain evidence="1 2">MSMB0783</strain>
    </source>
</reference>
<accession>A0A1B4LFU3</accession>
<organism evidence="1 2">
    <name type="scientific">Burkholderia ubonensis</name>
    <dbReference type="NCBI Taxonomy" id="101571"/>
    <lineage>
        <taxon>Bacteria</taxon>
        <taxon>Pseudomonadati</taxon>
        <taxon>Pseudomonadota</taxon>
        <taxon>Betaproteobacteria</taxon>
        <taxon>Burkholderiales</taxon>
        <taxon>Burkholderiaceae</taxon>
        <taxon>Burkholderia</taxon>
        <taxon>Burkholderia cepacia complex</taxon>
    </lineage>
</organism>
<dbReference type="Proteomes" id="UP000243680">
    <property type="component" value="Chromosome 1"/>
</dbReference>
<proteinExistence type="predicted"/>
<name>A0A1B4LFU3_9BURK</name>